<keyword evidence="4 6" id="KW-1133">Transmembrane helix</keyword>
<gene>
    <name evidence="7" type="ORF">MUK42_31406</name>
</gene>
<name>A0A9E7JXD2_9LILI</name>
<evidence type="ECO:0000256" key="1">
    <source>
        <dbReference type="ARBA" id="ARBA00004370"/>
    </source>
</evidence>
<evidence type="ECO:0000256" key="4">
    <source>
        <dbReference type="ARBA" id="ARBA00022989"/>
    </source>
</evidence>
<organism evidence="7 8">
    <name type="scientific">Musa troglodytarum</name>
    <name type="common">fe'i banana</name>
    <dbReference type="NCBI Taxonomy" id="320322"/>
    <lineage>
        <taxon>Eukaryota</taxon>
        <taxon>Viridiplantae</taxon>
        <taxon>Streptophyta</taxon>
        <taxon>Embryophyta</taxon>
        <taxon>Tracheophyta</taxon>
        <taxon>Spermatophyta</taxon>
        <taxon>Magnoliopsida</taxon>
        <taxon>Liliopsida</taxon>
        <taxon>Zingiberales</taxon>
        <taxon>Musaceae</taxon>
        <taxon>Musa</taxon>
    </lineage>
</organism>
<dbReference type="InterPro" id="IPR000612">
    <property type="entry name" value="PMP3"/>
</dbReference>
<dbReference type="OrthoDB" id="1516808at2759"/>
<accession>A0A9E7JXD2</accession>
<evidence type="ECO:0000313" key="8">
    <source>
        <dbReference type="Proteomes" id="UP001055439"/>
    </source>
</evidence>
<protein>
    <submittedName>
        <fullName evidence="7">Hydrophobic protein</fullName>
    </submittedName>
</protein>
<comment type="similarity">
    <text evidence="2">Belongs to the UPF0057 (PMP3) family.</text>
</comment>
<dbReference type="PANTHER" id="PTHR21659">
    <property type="entry name" value="HYDROPHOBIC PROTEIN RCI2 LOW TEMPERATURE AND SALT RESPONSIVE PROTEIN LTI6 -RELATED"/>
    <property type="match status" value="1"/>
</dbReference>
<feature type="transmembrane region" description="Helical" evidence="6">
    <location>
        <begin position="24"/>
        <end position="50"/>
    </location>
</feature>
<evidence type="ECO:0000256" key="2">
    <source>
        <dbReference type="ARBA" id="ARBA00009530"/>
    </source>
</evidence>
<dbReference type="Proteomes" id="UP001055439">
    <property type="component" value="Chromosome 4"/>
</dbReference>
<dbReference type="GO" id="GO:0016020">
    <property type="term" value="C:membrane"/>
    <property type="evidence" value="ECO:0007669"/>
    <property type="project" value="UniProtKB-SubCell"/>
</dbReference>
<evidence type="ECO:0000313" key="7">
    <source>
        <dbReference type="EMBL" id="URD97155.1"/>
    </source>
</evidence>
<sequence length="134" mass="14990">MFLEVLLQSSSPPLGVFLHYDCCSLEFCICFLLPILGYVPGTIYAIYVLVAVHRQPYRREGLLRAPCLSSTVRSAFFSFHIKDRLFAAFCNLLRATAIICCSYSLDSNAHHTVLSFCCIYQSPASCLPINLPTL</sequence>
<dbReference type="Pfam" id="PF01679">
    <property type="entry name" value="Pmp3"/>
    <property type="match status" value="1"/>
</dbReference>
<evidence type="ECO:0000256" key="5">
    <source>
        <dbReference type="ARBA" id="ARBA00023136"/>
    </source>
</evidence>
<keyword evidence="3 6" id="KW-0812">Transmembrane</keyword>
<dbReference type="EMBL" id="CP097506">
    <property type="protein sequence ID" value="URD97155.1"/>
    <property type="molecule type" value="Genomic_DNA"/>
</dbReference>
<dbReference type="AlphaFoldDB" id="A0A9E7JXD2"/>
<reference evidence="7" key="1">
    <citation type="submission" date="2022-05" db="EMBL/GenBank/DDBJ databases">
        <title>The Musa troglodytarum L. genome provides insights into the mechanism of non-climacteric behaviour and enrichment of carotenoids.</title>
        <authorList>
            <person name="Wang J."/>
        </authorList>
    </citation>
    <scope>NUCLEOTIDE SEQUENCE</scope>
    <source>
        <tissue evidence="7">Leaf</tissue>
    </source>
</reference>
<dbReference type="PANTHER" id="PTHR21659:SF115">
    <property type="entry name" value="HYDROPHOBIC PROTEIN OSR8"/>
    <property type="match status" value="1"/>
</dbReference>
<evidence type="ECO:0000256" key="3">
    <source>
        <dbReference type="ARBA" id="ARBA00022692"/>
    </source>
</evidence>
<evidence type="ECO:0000256" key="6">
    <source>
        <dbReference type="SAM" id="Phobius"/>
    </source>
</evidence>
<keyword evidence="8" id="KW-1185">Reference proteome</keyword>
<keyword evidence="5 6" id="KW-0472">Membrane</keyword>
<comment type="subcellular location">
    <subcellularLocation>
        <location evidence="1">Membrane</location>
    </subcellularLocation>
</comment>
<proteinExistence type="inferred from homology"/>